<proteinExistence type="predicted"/>
<comment type="caution">
    <text evidence="3">The sequence shown here is derived from an EMBL/GenBank/DDBJ whole genome shotgun (WGS) entry which is preliminary data.</text>
</comment>
<dbReference type="InterPro" id="IPR002563">
    <property type="entry name" value="Flavin_Rdtase-like_dom"/>
</dbReference>
<dbReference type="InterPro" id="IPR012349">
    <property type="entry name" value="Split_barrel_FMN-bd"/>
</dbReference>
<dbReference type="InterPro" id="IPR050268">
    <property type="entry name" value="NADH-dep_flavin_reductase"/>
</dbReference>
<dbReference type="SUPFAM" id="SSF50475">
    <property type="entry name" value="FMN-binding split barrel"/>
    <property type="match status" value="1"/>
</dbReference>
<evidence type="ECO:0000259" key="2">
    <source>
        <dbReference type="SMART" id="SM00903"/>
    </source>
</evidence>
<feature type="domain" description="Flavin reductase like" evidence="2">
    <location>
        <begin position="29"/>
        <end position="171"/>
    </location>
</feature>
<organism evidence="3 4">
    <name type="scientific">Streptomyces thinghirensis</name>
    <dbReference type="NCBI Taxonomy" id="551547"/>
    <lineage>
        <taxon>Bacteria</taxon>
        <taxon>Bacillati</taxon>
        <taxon>Actinomycetota</taxon>
        <taxon>Actinomycetes</taxon>
        <taxon>Kitasatosporales</taxon>
        <taxon>Streptomycetaceae</taxon>
        <taxon>Streptomyces</taxon>
    </lineage>
</organism>
<accession>A0ABP9TCC6</accession>
<reference evidence="4" key="1">
    <citation type="journal article" date="2019" name="Int. J. Syst. Evol. Microbiol.">
        <title>The Global Catalogue of Microorganisms (GCM) 10K type strain sequencing project: providing services to taxonomists for standard genome sequencing and annotation.</title>
        <authorList>
            <consortium name="The Broad Institute Genomics Platform"/>
            <consortium name="The Broad Institute Genome Sequencing Center for Infectious Disease"/>
            <person name="Wu L."/>
            <person name="Ma J."/>
        </authorList>
    </citation>
    <scope>NUCLEOTIDE SEQUENCE [LARGE SCALE GENOMIC DNA]</scope>
    <source>
        <strain evidence="4">JCM 18306</strain>
    </source>
</reference>
<dbReference type="PANTHER" id="PTHR30466:SF1">
    <property type="entry name" value="FMN REDUCTASE (NADH) RUTF"/>
    <property type="match status" value="1"/>
</dbReference>
<dbReference type="Proteomes" id="UP001499878">
    <property type="component" value="Unassembled WGS sequence"/>
</dbReference>
<keyword evidence="4" id="KW-1185">Reference proteome</keyword>
<evidence type="ECO:0000313" key="4">
    <source>
        <dbReference type="Proteomes" id="UP001499878"/>
    </source>
</evidence>
<dbReference type="EMBL" id="BAABJR010000024">
    <property type="protein sequence ID" value="GAA5216147.1"/>
    <property type="molecule type" value="Genomic_DNA"/>
</dbReference>
<dbReference type="Pfam" id="PF01613">
    <property type="entry name" value="Flavin_Reduct"/>
    <property type="match status" value="1"/>
</dbReference>
<name>A0ABP9TCC6_9ACTN</name>
<dbReference type="PANTHER" id="PTHR30466">
    <property type="entry name" value="FLAVIN REDUCTASE"/>
    <property type="match status" value="1"/>
</dbReference>
<dbReference type="Gene3D" id="2.30.110.10">
    <property type="entry name" value="Electron Transport, Fmn-binding Protein, Chain A"/>
    <property type="match status" value="1"/>
</dbReference>
<protein>
    <submittedName>
        <fullName evidence="3">Flavin reductase family protein</fullName>
    </submittedName>
</protein>
<dbReference type="SMART" id="SM00903">
    <property type="entry name" value="Flavin_Reduct"/>
    <property type="match status" value="1"/>
</dbReference>
<evidence type="ECO:0000256" key="1">
    <source>
        <dbReference type="ARBA" id="ARBA00023002"/>
    </source>
</evidence>
<keyword evidence="1" id="KW-0560">Oxidoreductase</keyword>
<gene>
    <name evidence="3" type="ORF">GCM10023323_68040</name>
</gene>
<evidence type="ECO:0000313" key="3">
    <source>
        <dbReference type="EMBL" id="GAA5216147.1"/>
    </source>
</evidence>
<sequence length="173" mass="18481">MPHSTVPRTPPAIHDTASTERQQQFRRVMGELAAGVTVLTTTSPHGPVGMTTSAVTSLSLDPLLVLACLANRSGTLALIREHGAFAVNILAATMEHTSQVFAQKPLLERFAGIPHQYVEGVPILEDAVATVICRVHGTHPGGDHTILIGAVSTASLRQGEPLLRHRGTYRRFG</sequence>